<name>A0ACB7PFZ6_9PEZI</name>
<dbReference type="EMBL" id="JAGIZQ010000003">
    <property type="protein sequence ID" value="KAH6637247.1"/>
    <property type="molecule type" value="Genomic_DNA"/>
</dbReference>
<comment type="caution">
    <text evidence="1">The sequence shown here is derived from an EMBL/GenBank/DDBJ whole genome shotgun (WGS) entry which is preliminary data.</text>
</comment>
<protein>
    <submittedName>
        <fullName evidence="1">Major facilitator superfamily domain-containing protein</fullName>
    </submittedName>
</protein>
<reference evidence="1 2" key="1">
    <citation type="journal article" date="2021" name="Nat. Commun.">
        <title>Genetic determinants of endophytism in the Arabidopsis root mycobiome.</title>
        <authorList>
            <person name="Mesny F."/>
            <person name="Miyauchi S."/>
            <person name="Thiergart T."/>
            <person name="Pickel B."/>
            <person name="Atanasova L."/>
            <person name="Karlsson M."/>
            <person name="Huettel B."/>
            <person name="Barry K.W."/>
            <person name="Haridas S."/>
            <person name="Chen C."/>
            <person name="Bauer D."/>
            <person name="Andreopoulos W."/>
            <person name="Pangilinan J."/>
            <person name="LaButti K."/>
            <person name="Riley R."/>
            <person name="Lipzen A."/>
            <person name="Clum A."/>
            <person name="Drula E."/>
            <person name="Henrissat B."/>
            <person name="Kohler A."/>
            <person name="Grigoriev I.V."/>
            <person name="Martin F.M."/>
            <person name="Hacquard S."/>
        </authorList>
    </citation>
    <scope>NUCLEOTIDE SEQUENCE [LARGE SCALE GENOMIC DNA]</scope>
    <source>
        <strain evidence="1 2">MPI-SDFR-AT-0079</strain>
    </source>
</reference>
<proteinExistence type="predicted"/>
<evidence type="ECO:0000313" key="1">
    <source>
        <dbReference type="EMBL" id="KAH6637247.1"/>
    </source>
</evidence>
<accession>A0ACB7PFZ6</accession>
<organism evidence="1 2">
    <name type="scientific">Chaetomium tenue</name>
    <dbReference type="NCBI Taxonomy" id="1854479"/>
    <lineage>
        <taxon>Eukaryota</taxon>
        <taxon>Fungi</taxon>
        <taxon>Dikarya</taxon>
        <taxon>Ascomycota</taxon>
        <taxon>Pezizomycotina</taxon>
        <taxon>Sordariomycetes</taxon>
        <taxon>Sordariomycetidae</taxon>
        <taxon>Sordariales</taxon>
        <taxon>Chaetomiaceae</taxon>
        <taxon>Chaetomium</taxon>
    </lineage>
</organism>
<keyword evidence="2" id="KW-1185">Reference proteome</keyword>
<dbReference type="Proteomes" id="UP000724584">
    <property type="component" value="Unassembled WGS sequence"/>
</dbReference>
<sequence length="542" mass="60371">MASTKETQSPMAGGDEITAAPDPNTAPRNELRDKATEFLEAHGGDNSFTYEEERDVLRRIDYRVLPLLLGAYFFQQLDKSSLSYVSIFGISRDANLVGKQYSWLGSILYLAQLVMQPLAAFLLVKLPTGKVIGSAILLWGASLCIMSACTTFPSLLGLRFLLGSFEAMIAPSCVAVTQMWWRRSEQTLRTSYWNAMNGITAIVGSLFTYGLGHIESRVMFKYQIIFLFCGLLTVCYAAVVLVLMPDSPMEAKYLKEREKVIAVERLRANQMGVASREWRWDHVWETLWDLKTWCWFVAIVAISISSGGIGTFGSLIVRDFGYTNFDAILFNIPFGAIQFFMIIGSAWAATHWQRKGLTIATVSVLPIVGTILMLTVPRSDHNKGVLLFGYYLVSCLAAITPLIYAWQAQNTAGDTKKKCTSAMVFIGMCTGNVIGPLLYDESQAPLYRSGLIATLIMFALVGGVSALIPLYLMFLNRRHAKRREELGKSAALVDESMVAKKKMEDSKAVEAGENGRRQKALKEDNALQDMTDLQNEDFIYVY</sequence>
<evidence type="ECO:0000313" key="2">
    <source>
        <dbReference type="Proteomes" id="UP000724584"/>
    </source>
</evidence>
<gene>
    <name evidence="1" type="ORF">F5144DRAFT_570031</name>
</gene>